<feature type="coiled-coil region" evidence="4">
    <location>
        <begin position="649"/>
        <end position="727"/>
    </location>
</feature>
<protein>
    <submittedName>
        <fullName evidence="7">GTPase IMAP family member 8-like</fullName>
    </submittedName>
</protein>
<evidence type="ECO:0000256" key="2">
    <source>
        <dbReference type="ARBA" id="ARBA00022741"/>
    </source>
</evidence>
<sequence>MAAAGSVTDELRPRERRSSSERLPPHMSELRVVLLGNSWSQRSSVGNFILGTTEFNTEEEPDRCVRVSAMLKEKEIVLINTPDLLHPNMSEYRLRRNVETCERLSDPGPHVFLLVLQPEDFTEEHKLKLCRVLNLFSDQSFDHSLVLISTPREESPGLKKTYKNYMQPLKDVKKMCGYRYLKQKHLEHSELVTRLGQIVKENDGNHVSRDVIEEEAAGLMMPRRPKSEDMRAALNLVLCGRRGAGKTSAAEAILGQTEFPSVSNSSECVQSQGEVCGRWVSLVELPALCGKPQEEVMKESFRCISLCDPEGVHAFILVLPVGPLTDEDKKELKTIQNTFSSPVNDFTMILFTVESDPTAPAVVNFVRKNGDIQELLQSCGGRYVVLNIKDKQQIPELLDTVDKMKAEGPRSFTKDMLTKALMENVSRLKAEQQDVKQRSEIVGDDEHQSRECLRMVLVGKSGSGKSATANTILGKKHFIPRIAPKPATKRCERATGEIDGRPVAVVNTPALSDESLSDDEVQQELHRSISMLSPGPHIFLLVMQIGNLTQKDKDSLELIKTVFGKKSKDFIIIIFTRGDELEDQSLESYVENCDDFIKQLLKDCGGRYQVFNNKDHTNRTQVRELLNMIETMVKENGGCYHDTEMFQLRKEAEQINKRQHEEMQQMKAQIAEIQQMKAHIAEIQQMKGQIAEMQQRAEQQEQSQEEMKRLRQELETLKLQMNRCSISRSCGTKNTVK</sequence>
<dbReference type="Gene3D" id="3.40.50.300">
    <property type="entry name" value="P-loop containing nucleotide triphosphate hydrolases"/>
    <property type="match status" value="3"/>
</dbReference>
<feature type="domain" description="AIG1-type G" evidence="6">
    <location>
        <begin position="231"/>
        <end position="446"/>
    </location>
</feature>
<dbReference type="PANTHER" id="PTHR10903">
    <property type="entry name" value="GTPASE, IMAP FAMILY MEMBER-RELATED"/>
    <property type="match status" value="1"/>
</dbReference>
<evidence type="ECO:0000256" key="3">
    <source>
        <dbReference type="ARBA" id="ARBA00023134"/>
    </source>
</evidence>
<name>A0A671UC30_SPAAU</name>
<dbReference type="Pfam" id="PF04548">
    <property type="entry name" value="AIG1"/>
    <property type="match status" value="3"/>
</dbReference>
<reference evidence="7" key="1">
    <citation type="submission" date="2021-04" db="EMBL/GenBank/DDBJ databases">
        <authorList>
            <consortium name="Wellcome Sanger Institute Data Sharing"/>
        </authorList>
    </citation>
    <scope>NUCLEOTIDE SEQUENCE [LARGE SCALE GENOMIC DNA]</scope>
</reference>
<dbReference type="InParanoid" id="A0A671UC30"/>
<evidence type="ECO:0000313" key="8">
    <source>
        <dbReference type="Proteomes" id="UP000472265"/>
    </source>
</evidence>
<dbReference type="Proteomes" id="UP000472265">
    <property type="component" value="Chromosome 5"/>
</dbReference>
<accession>A0A671UC30</accession>
<feature type="domain" description="AIG1-type G" evidence="6">
    <location>
        <begin position="27"/>
        <end position="216"/>
    </location>
</feature>
<gene>
    <name evidence="7" type="primary">LOC115581339</name>
</gene>
<dbReference type="PANTHER" id="PTHR10903:SF170">
    <property type="entry name" value="GTPASE IMAP FAMILY MEMBER 7"/>
    <property type="match status" value="1"/>
</dbReference>
<feature type="compositionally biased region" description="Basic and acidic residues" evidence="5">
    <location>
        <begin position="9"/>
        <end position="23"/>
    </location>
</feature>
<feature type="domain" description="AIG1-type G" evidence="6">
    <location>
        <begin position="450"/>
        <end position="650"/>
    </location>
</feature>
<dbReference type="FunFam" id="3.40.50.300:FF:000366">
    <property type="entry name" value="GTPase, IMAP family member 2"/>
    <property type="match status" value="1"/>
</dbReference>
<keyword evidence="4" id="KW-0175">Coiled coil</keyword>
<dbReference type="InterPro" id="IPR045058">
    <property type="entry name" value="GIMA/IAN/Toc"/>
</dbReference>
<dbReference type="InterPro" id="IPR006703">
    <property type="entry name" value="G_AIG1"/>
</dbReference>
<evidence type="ECO:0000256" key="4">
    <source>
        <dbReference type="SAM" id="Coils"/>
    </source>
</evidence>
<proteinExistence type="inferred from homology"/>
<evidence type="ECO:0000256" key="1">
    <source>
        <dbReference type="ARBA" id="ARBA00008535"/>
    </source>
</evidence>
<dbReference type="SUPFAM" id="SSF52540">
    <property type="entry name" value="P-loop containing nucleoside triphosphate hydrolases"/>
    <property type="match status" value="3"/>
</dbReference>
<organism evidence="7 8">
    <name type="scientific">Sparus aurata</name>
    <name type="common">Gilthead sea bream</name>
    <dbReference type="NCBI Taxonomy" id="8175"/>
    <lineage>
        <taxon>Eukaryota</taxon>
        <taxon>Metazoa</taxon>
        <taxon>Chordata</taxon>
        <taxon>Craniata</taxon>
        <taxon>Vertebrata</taxon>
        <taxon>Euteleostomi</taxon>
        <taxon>Actinopterygii</taxon>
        <taxon>Neopterygii</taxon>
        <taxon>Teleostei</taxon>
        <taxon>Neoteleostei</taxon>
        <taxon>Acanthomorphata</taxon>
        <taxon>Eupercaria</taxon>
        <taxon>Spariformes</taxon>
        <taxon>Sparidae</taxon>
        <taxon>Sparus</taxon>
    </lineage>
</organism>
<dbReference type="GO" id="GO:0005525">
    <property type="term" value="F:GTP binding"/>
    <property type="evidence" value="ECO:0007669"/>
    <property type="project" value="UniProtKB-KW"/>
</dbReference>
<dbReference type="FunCoup" id="A0A671UC30">
    <property type="interactions" value="25"/>
</dbReference>
<dbReference type="GeneTree" id="ENSGT00940000164100"/>
<keyword evidence="3" id="KW-0342">GTP-binding</keyword>
<keyword evidence="8" id="KW-1185">Reference proteome</keyword>
<dbReference type="AlphaFoldDB" id="A0A671UC30"/>
<reference evidence="7" key="3">
    <citation type="submission" date="2025-09" db="UniProtKB">
        <authorList>
            <consortium name="Ensembl"/>
        </authorList>
    </citation>
    <scope>IDENTIFICATION</scope>
</reference>
<dbReference type="CDD" id="cd01852">
    <property type="entry name" value="AIG1"/>
    <property type="match status" value="1"/>
</dbReference>
<keyword evidence="2" id="KW-0547">Nucleotide-binding</keyword>
<dbReference type="InterPro" id="IPR027417">
    <property type="entry name" value="P-loop_NTPase"/>
</dbReference>
<evidence type="ECO:0000259" key="6">
    <source>
        <dbReference type="PROSITE" id="PS51720"/>
    </source>
</evidence>
<feature type="region of interest" description="Disordered" evidence="5">
    <location>
        <begin position="1"/>
        <end position="23"/>
    </location>
</feature>
<reference evidence="7" key="2">
    <citation type="submission" date="2025-08" db="UniProtKB">
        <authorList>
            <consortium name="Ensembl"/>
        </authorList>
    </citation>
    <scope>IDENTIFICATION</scope>
</reference>
<comment type="similarity">
    <text evidence="1">Belongs to the TRAFAC class TrmE-Era-EngA-EngB-Septin-like GTPase superfamily. AIG1/Toc34/Toc159-like paraseptin GTPase family. IAN subfamily.</text>
</comment>
<dbReference type="PROSITE" id="PS51720">
    <property type="entry name" value="G_AIG1"/>
    <property type="match status" value="3"/>
</dbReference>
<evidence type="ECO:0000256" key="5">
    <source>
        <dbReference type="SAM" id="MobiDB-lite"/>
    </source>
</evidence>
<evidence type="ECO:0000313" key="7">
    <source>
        <dbReference type="Ensembl" id="ENSSAUP00010011861.1"/>
    </source>
</evidence>
<dbReference type="Ensembl" id="ENSSAUT00010012626.1">
    <property type="protein sequence ID" value="ENSSAUP00010011861.1"/>
    <property type="gene ID" value="ENSSAUG00010005699.1"/>
</dbReference>